<reference evidence="7 8" key="1">
    <citation type="journal article" date="2016" name="Nat. Commun.">
        <title>Extremotolerant tardigrade genome and improved radiotolerance of human cultured cells by tardigrade-unique protein.</title>
        <authorList>
            <person name="Hashimoto T."/>
            <person name="Horikawa D.D."/>
            <person name="Saito Y."/>
            <person name="Kuwahara H."/>
            <person name="Kozuka-Hata H."/>
            <person name="Shin-I T."/>
            <person name="Minakuchi Y."/>
            <person name="Ohishi K."/>
            <person name="Motoyama A."/>
            <person name="Aizu T."/>
            <person name="Enomoto A."/>
            <person name="Kondo K."/>
            <person name="Tanaka S."/>
            <person name="Hara Y."/>
            <person name="Koshikawa S."/>
            <person name="Sagara H."/>
            <person name="Miura T."/>
            <person name="Yokobori S."/>
            <person name="Miyagawa K."/>
            <person name="Suzuki Y."/>
            <person name="Kubo T."/>
            <person name="Oyama M."/>
            <person name="Kohara Y."/>
            <person name="Fujiyama A."/>
            <person name="Arakawa K."/>
            <person name="Katayama T."/>
            <person name="Toyoda A."/>
            <person name="Kunieda T."/>
        </authorList>
    </citation>
    <scope>NUCLEOTIDE SEQUENCE [LARGE SCALE GENOMIC DNA]</scope>
    <source>
        <strain evidence="7 8">YOKOZUNA-1</strain>
    </source>
</reference>
<feature type="region of interest" description="Disordered" evidence="5">
    <location>
        <begin position="328"/>
        <end position="355"/>
    </location>
</feature>
<dbReference type="InterPro" id="IPR013861">
    <property type="entry name" value="TMEM115/Pdh1/Rbl19"/>
</dbReference>
<evidence type="ECO:0008006" key="9">
    <source>
        <dbReference type="Google" id="ProtNLM"/>
    </source>
</evidence>
<evidence type="ECO:0000256" key="3">
    <source>
        <dbReference type="ARBA" id="ARBA00022989"/>
    </source>
</evidence>
<dbReference type="PANTHER" id="PTHR13377">
    <property type="entry name" value="PLACENTAL PROTEIN 6"/>
    <property type="match status" value="1"/>
</dbReference>
<accession>A0A1D1V0Z9</accession>
<dbReference type="SMART" id="SM01160">
    <property type="entry name" value="DUF1751"/>
    <property type="match status" value="1"/>
</dbReference>
<evidence type="ECO:0000256" key="2">
    <source>
        <dbReference type="ARBA" id="ARBA00022692"/>
    </source>
</evidence>
<dbReference type="GO" id="GO:0006890">
    <property type="term" value="P:retrograde vesicle-mediated transport, Golgi to endoplasmic reticulum"/>
    <property type="evidence" value="ECO:0007669"/>
    <property type="project" value="InterPro"/>
</dbReference>
<feature type="transmembrane region" description="Helical" evidence="6">
    <location>
        <begin position="132"/>
        <end position="156"/>
    </location>
</feature>
<keyword evidence="2 6" id="KW-0812">Transmembrane</keyword>
<dbReference type="Proteomes" id="UP000186922">
    <property type="component" value="Unassembled WGS sequence"/>
</dbReference>
<feature type="transmembrane region" description="Helical" evidence="6">
    <location>
        <begin position="177"/>
        <end position="193"/>
    </location>
</feature>
<comment type="caution">
    <text evidence="7">The sequence shown here is derived from an EMBL/GenBank/DDBJ whole genome shotgun (WGS) entry which is preliminary data.</text>
</comment>
<dbReference type="GO" id="GO:0016020">
    <property type="term" value="C:membrane"/>
    <property type="evidence" value="ECO:0007669"/>
    <property type="project" value="UniProtKB-SubCell"/>
</dbReference>
<gene>
    <name evidence="7" type="primary">RvY_05213-1</name>
    <name evidence="7" type="synonym">RvY_05213.1</name>
    <name evidence="7" type="ORF">RvY_05213</name>
</gene>
<feature type="transmembrane region" description="Helical" evidence="6">
    <location>
        <begin position="104"/>
        <end position="126"/>
    </location>
</feature>
<dbReference type="Gene3D" id="1.20.1540.10">
    <property type="entry name" value="Rhomboid-like"/>
    <property type="match status" value="1"/>
</dbReference>
<evidence type="ECO:0000313" key="7">
    <source>
        <dbReference type="EMBL" id="GAU93247.1"/>
    </source>
</evidence>
<organism evidence="7 8">
    <name type="scientific">Ramazzottius varieornatus</name>
    <name type="common">Water bear</name>
    <name type="synonym">Tardigrade</name>
    <dbReference type="NCBI Taxonomy" id="947166"/>
    <lineage>
        <taxon>Eukaryota</taxon>
        <taxon>Metazoa</taxon>
        <taxon>Ecdysozoa</taxon>
        <taxon>Tardigrada</taxon>
        <taxon>Eutardigrada</taxon>
        <taxon>Parachela</taxon>
        <taxon>Hypsibioidea</taxon>
        <taxon>Ramazzottiidae</taxon>
        <taxon>Ramazzottius</taxon>
    </lineage>
</organism>
<proteinExistence type="predicted"/>
<dbReference type="InterPro" id="IPR035952">
    <property type="entry name" value="Rhomboid-like_sf"/>
</dbReference>
<evidence type="ECO:0000256" key="5">
    <source>
        <dbReference type="SAM" id="MobiDB-lite"/>
    </source>
</evidence>
<evidence type="ECO:0000313" key="8">
    <source>
        <dbReference type="Proteomes" id="UP000186922"/>
    </source>
</evidence>
<comment type="subcellular location">
    <subcellularLocation>
        <location evidence="1">Membrane</location>
        <topology evidence="1">Multi-pass membrane protein</topology>
    </subcellularLocation>
</comment>
<name>A0A1D1V0Z9_RAMVA</name>
<dbReference type="EMBL" id="BDGG01000002">
    <property type="protein sequence ID" value="GAU93247.1"/>
    <property type="molecule type" value="Genomic_DNA"/>
</dbReference>
<sequence>MASPRGLVNGISQTAAAIASSSVVVKAICFTVLLGYFISFSSSAVDALAATPGHLLPPSFHIWTAFTTSFVELHWPLVIVDLIVVCLCAKLIEPMWGALEMLIFFASVNFMVVLSTVLIYFAAYFFTADDKLLFATYIHGLTGYVAAVCVAVKQIMPDHVLFRVPIAGTIKFRNRNLPLLLLTILGIVCATGLSHWVYFWMFLMGVHAGFVYLRYIQKHSNGSRGDSSEAFEFATFFPNVLQPPVSKVINLSHGILVKLRILKKPQRKFNFAESLPTGITVGLPGSSHMDAERRKQIALKALNDRLNSPEILGPPTVVANAWPEMLEDEDNRQVETHRLLPGVEKPQEASSASPQ</sequence>
<evidence type="ECO:0000256" key="1">
    <source>
        <dbReference type="ARBA" id="ARBA00004141"/>
    </source>
</evidence>
<keyword evidence="4 6" id="KW-0472">Membrane</keyword>
<dbReference type="PANTHER" id="PTHR13377:SF3">
    <property type="entry name" value="TRANSMEMBRANE PROTEIN 115"/>
    <property type="match status" value="1"/>
</dbReference>
<dbReference type="Pfam" id="PF08551">
    <property type="entry name" value="DUF1751"/>
    <property type="match status" value="1"/>
</dbReference>
<evidence type="ECO:0000256" key="6">
    <source>
        <dbReference type="SAM" id="Phobius"/>
    </source>
</evidence>
<dbReference type="STRING" id="947166.A0A1D1V0Z9"/>
<keyword evidence="8" id="KW-1185">Reference proteome</keyword>
<dbReference type="FunFam" id="1.20.1540.10:FF:000004">
    <property type="entry name" value="Transmembrane protein 115"/>
    <property type="match status" value="1"/>
</dbReference>
<dbReference type="SUPFAM" id="SSF144091">
    <property type="entry name" value="Rhomboid-like"/>
    <property type="match status" value="1"/>
</dbReference>
<dbReference type="GO" id="GO:0005794">
    <property type="term" value="C:Golgi apparatus"/>
    <property type="evidence" value="ECO:0007669"/>
    <property type="project" value="TreeGrafter"/>
</dbReference>
<keyword evidence="3 6" id="KW-1133">Transmembrane helix</keyword>
<feature type="transmembrane region" description="Helical" evidence="6">
    <location>
        <begin position="15"/>
        <end position="38"/>
    </location>
</feature>
<dbReference type="OrthoDB" id="73612at2759"/>
<evidence type="ECO:0000256" key="4">
    <source>
        <dbReference type="ARBA" id="ARBA00023136"/>
    </source>
</evidence>
<protein>
    <recommendedName>
        <fullName evidence="9">Transmembrane protein 115</fullName>
    </recommendedName>
</protein>
<dbReference type="AlphaFoldDB" id="A0A1D1V0Z9"/>